<protein>
    <submittedName>
        <fullName evidence="2">Uncharacterized protein</fullName>
    </submittedName>
</protein>
<sequence length="125" mass="12575">MSGGSGGGPSWSEPKPITKPKEGDGGGGGGGGIPDACNIQETTTLNSANRTVISGLRAGDVLEVVFELGPPRRLVARTTAGAVAGAITSPSLLQFIQCITQANVGYSAEVLSVRGAVCQVRVQPK</sequence>
<evidence type="ECO:0000313" key="3">
    <source>
        <dbReference type="Proteomes" id="UP000028547"/>
    </source>
</evidence>
<proteinExistence type="predicted"/>
<name>A0A084SK19_9BACT</name>
<gene>
    <name evidence="2" type="ORF">Q664_38480</name>
</gene>
<dbReference type="AlphaFoldDB" id="A0A084SK19"/>
<dbReference type="EMBL" id="JPMI01000275">
    <property type="protein sequence ID" value="KFA88804.1"/>
    <property type="molecule type" value="Genomic_DNA"/>
</dbReference>
<comment type="caution">
    <text evidence="2">The sequence shown here is derived from an EMBL/GenBank/DDBJ whole genome shotgun (WGS) entry which is preliminary data.</text>
</comment>
<feature type="region of interest" description="Disordered" evidence="1">
    <location>
        <begin position="1"/>
        <end position="38"/>
    </location>
</feature>
<reference evidence="2 3" key="1">
    <citation type="submission" date="2014-07" db="EMBL/GenBank/DDBJ databases">
        <title>Draft Genome Sequence of Gephyronic Acid Producer, Cystobacter violaceus Strain Cb vi76.</title>
        <authorList>
            <person name="Stevens D.C."/>
            <person name="Young J."/>
            <person name="Carmichael R."/>
            <person name="Tan J."/>
            <person name="Taylor R.E."/>
        </authorList>
    </citation>
    <scope>NUCLEOTIDE SEQUENCE [LARGE SCALE GENOMIC DNA]</scope>
    <source>
        <strain evidence="2 3">Cb vi76</strain>
    </source>
</reference>
<evidence type="ECO:0000313" key="2">
    <source>
        <dbReference type="EMBL" id="KFA88804.1"/>
    </source>
</evidence>
<dbReference type="Proteomes" id="UP000028547">
    <property type="component" value="Unassembled WGS sequence"/>
</dbReference>
<organism evidence="2 3">
    <name type="scientific">Archangium violaceum Cb vi76</name>
    <dbReference type="NCBI Taxonomy" id="1406225"/>
    <lineage>
        <taxon>Bacteria</taxon>
        <taxon>Pseudomonadati</taxon>
        <taxon>Myxococcota</taxon>
        <taxon>Myxococcia</taxon>
        <taxon>Myxococcales</taxon>
        <taxon>Cystobacterineae</taxon>
        <taxon>Archangiaceae</taxon>
        <taxon>Archangium</taxon>
    </lineage>
</organism>
<evidence type="ECO:0000256" key="1">
    <source>
        <dbReference type="SAM" id="MobiDB-lite"/>
    </source>
</evidence>
<accession>A0A084SK19</accession>